<organism evidence="3 4">
    <name type="scientific">Tepidiforma flava</name>
    <dbReference type="NCBI Taxonomy" id="3004094"/>
    <lineage>
        <taxon>Bacteria</taxon>
        <taxon>Bacillati</taxon>
        <taxon>Chloroflexota</taxon>
        <taxon>Tepidiformia</taxon>
        <taxon>Tepidiformales</taxon>
        <taxon>Tepidiformaceae</taxon>
        <taxon>Tepidiforma</taxon>
    </lineage>
</organism>
<dbReference type="EMBL" id="CP115149">
    <property type="protein sequence ID" value="WBL35233.1"/>
    <property type="molecule type" value="Genomic_DNA"/>
</dbReference>
<gene>
    <name evidence="3" type="ORF">O0235_10590</name>
</gene>
<evidence type="ECO:0000313" key="3">
    <source>
        <dbReference type="EMBL" id="WBL35233.1"/>
    </source>
</evidence>
<evidence type="ECO:0000313" key="4">
    <source>
        <dbReference type="Proteomes" id="UP001212803"/>
    </source>
</evidence>
<dbReference type="RefSeq" id="WP_270055760.1">
    <property type="nucleotide sequence ID" value="NZ_CP115149.1"/>
</dbReference>
<feature type="transmembrane region" description="Helical" evidence="2">
    <location>
        <begin position="41"/>
        <end position="60"/>
    </location>
</feature>
<feature type="transmembrane region" description="Helical" evidence="2">
    <location>
        <begin position="16"/>
        <end position="35"/>
    </location>
</feature>
<protein>
    <recommendedName>
        <fullName evidence="5">DUF58 domain-containing protein</fullName>
    </recommendedName>
</protein>
<evidence type="ECO:0008006" key="5">
    <source>
        <dbReference type="Google" id="ProtNLM"/>
    </source>
</evidence>
<dbReference type="Proteomes" id="UP001212803">
    <property type="component" value="Chromosome"/>
</dbReference>
<sequence length="126" mass="13934">MRRLIGAAIAPERRTLALVLAILAVSVFVAFATGFWLLFRLVYIIALVLPLAWLYTWWNTRNLEAAADRRTARAQVGQEALEVIEIRNTSFLPKVWLEVEDPSGLPGHLAPAASSPSRRAAPATGW</sequence>
<feature type="region of interest" description="Disordered" evidence="1">
    <location>
        <begin position="107"/>
        <end position="126"/>
    </location>
</feature>
<accession>A0ABY7M5I8</accession>
<keyword evidence="2" id="KW-0812">Transmembrane</keyword>
<keyword evidence="2" id="KW-1133">Transmembrane helix</keyword>
<feature type="compositionally biased region" description="Low complexity" evidence="1">
    <location>
        <begin position="110"/>
        <end position="126"/>
    </location>
</feature>
<proteinExistence type="predicted"/>
<evidence type="ECO:0000256" key="2">
    <source>
        <dbReference type="SAM" id="Phobius"/>
    </source>
</evidence>
<keyword evidence="4" id="KW-1185">Reference proteome</keyword>
<name>A0ABY7M5I8_9CHLR</name>
<reference evidence="3 4" key="1">
    <citation type="journal article" date="2023" name="ISME J.">
        <title>Thermophilic Dehalococcoidia with unusual traits shed light on an unexpected past.</title>
        <authorList>
            <person name="Palmer M."/>
            <person name="Covington J.K."/>
            <person name="Zhou E.M."/>
            <person name="Thomas S.C."/>
            <person name="Habib N."/>
            <person name="Seymour C.O."/>
            <person name="Lai D."/>
            <person name="Johnston J."/>
            <person name="Hashimi A."/>
            <person name="Jiao J.Y."/>
            <person name="Muok A.R."/>
            <person name="Liu L."/>
            <person name="Xian W.D."/>
            <person name="Zhi X.Y."/>
            <person name="Li M.M."/>
            <person name="Silva L.P."/>
            <person name="Bowen B.P."/>
            <person name="Louie K."/>
            <person name="Briegel A."/>
            <person name="Pett-Ridge J."/>
            <person name="Weber P.K."/>
            <person name="Tocheva E.I."/>
            <person name="Woyke T."/>
            <person name="Northen T.R."/>
            <person name="Mayali X."/>
            <person name="Li W.J."/>
            <person name="Hedlund B.P."/>
        </authorList>
    </citation>
    <scope>NUCLEOTIDE SEQUENCE [LARGE SCALE GENOMIC DNA]</scope>
    <source>
        <strain evidence="3 4">YIM 72310</strain>
    </source>
</reference>
<evidence type="ECO:0000256" key="1">
    <source>
        <dbReference type="SAM" id="MobiDB-lite"/>
    </source>
</evidence>
<keyword evidence="2" id="KW-0472">Membrane</keyword>